<reference evidence="5 6" key="1">
    <citation type="journal article" date="2024" name="Nat. Commun.">
        <title>Phylogenomics reveals the evolutionary origins of lichenization in chlorophyte algae.</title>
        <authorList>
            <person name="Puginier C."/>
            <person name="Libourel C."/>
            <person name="Otte J."/>
            <person name="Skaloud P."/>
            <person name="Haon M."/>
            <person name="Grisel S."/>
            <person name="Petersen M."/>
            <person name="Berrin J.G."/>
            <person name="Delaux P.M."/>
            <person name="Dal Grande F."/>
            <person name="Keller J."/>
        </authorList>
    </citation>
    <scope>NUCLEOTIDE SEQUENCE [LARGE SCALE GENOMIC DNA]</scope>
    <source>
        <strain evidence="5 6">SAG 2036</strain>
    </source>
</reference>
<protein>
    <recommendedName>
        <fullName evidence="7">Laccase</fullName>
    </recommendedName>
</protein>
<keyword evidence="2" id="KW-0732">Signal</keyword>
<dbReference type="InterPro" id="IPR001117">
    <property type="entry name" value="Cu-oxidase_2nd"/>
</dbReference>
<sequence>MRGTICFGSLAFCLAFVAATTLGQTGPFPILNIPVGEPLPILNDISEKDVYLELVPNTITGPGNNETGPYVTLTARVFNNSLTAGVIRLLQGDTFRLRICNKLNPTFNTLAGPEENFDYMEPLNFGQQPVGGLDYYKDPNLFTSHLHGYFGNPGTNVAPCKKTNESDAFCVGGDNIFIDINPGQCGEYRLPIAPISSPGVYWLHPHQQGSAVNQLNTASLPVIIDQEPKGGFDFLSAPSCQKARRAFTEGLAPEIVINIQALFTAVNYDGWGPGPGNDHTGPTDDGTISTAVQTFPGDPYCCKGPTEVPQGDFDAGGGIWNDTGDVNGTGPGIGVSNSILPFYSSGADAELALLNGAYQPTIAMDVGKAYLFRMVDAMTMKILDLTINSSACQMGIVNRDSIPLKEIPRMTDHIFMGPANRVEAFIQCNEPGEFAFQTGYGPQQLDPQCTTTHCELVTQTLATLIVTEPTADSKPGISLEDIGYCQATYPLYLNDLRDESPSLPDKDLRQTLNMVATNPAMAVTDFNLSNPSPVHPFHHHVQPYQLVSMVNPYGTPDNGTWQVGDWLDTLLLPNIANQAVIRWHSGPADITGQGYFLMHCHIIPHSDQGCALKSQIVAQPTPLGAIAPITAGGGAESLGRL</sequence>
<organism evidence="5 6">
    <name type="scientific">Symbiochloris irregularis</name>
    <dbReference type="NCBI Taxonomy" id="706552"/>
    <lineage>
        <taxon>Eukaryota</taxon>
        <taxon>Viridiplantae</taxon>
        <taxon>Chlorophyta</taxon>
        <taxon>core chlorophytes</taxon>
        <taxon>Trebouxiophyceae</taxon>
        <taxon>Trebouxiales</taxon>
        <taxon>Trebouxiaceae</taxon>
        <taxon>Symbiochloris</taxon>
    </lineage>
</organism>
<dbReference type="GO" id="GO:0016491">
    <property type="term" value="F:oxidoreductase activity"/>
    <property type="evidence" value="ECO:0007669"/>
    <property type="project" value="InterPro"/>
</dbReference>
<dbReference type="InterPro" id="IPR008972">
    <property type="entry name" value="Cupredoxin"/>
</dbReference>
<name>A0AAW1P2P2_9CHLO</name>
<dbReference type="PANTHER" id="PTHR11709">
    <property type="entry name" value="MULTI-COPPER OXIDASE"/>
    <property type="match status" value="1"/>
</dbReference>
<comment type="caution">
    <text evidence="5">The sequence shown here is derived from an EMBL/GenBank/DDBJ whole genome shotgun (WGS) entry which is preliminary data.</text>
</comment>
<dbReference type="InterPro" id="IPR045087">
    <property type="entry name" value="Cu-oxidase_fam"/>
</dbReference>
<comment type="similarity">
    <text evidence="1">Belongs to the multicopper oxidase family.</text>
</comment>
<feature type="chain" id="PRO_5043844800" description="Laccase" evidence="2">
    <location>
        <begin position="20"/>
        <end position="641"/>
    </location>
</feature>
<evidence type="ECO:0000259" key="4">
    <source>
        <dbReference type="Pfam" id="PF07731"/>
    </source>
</evidence>
<dbReference type="SUPFAM" id="SSF49503">
    <property type="entry name" value="Cupredoxins"/>
    <property type="match status" value="3"/>
</dbReference>
<dbReference type="Pfam" id="PF07731">
    <property type="entry name" value="Cu-oxidase_2"/>
    <property type="match status" value="1"/>
</dbReference>
<dbReference type="PANTHER" id="PTHR11709:SF2">
    <property type="entry name" value="MULTICOPPER OXIDASE LPR1"/>
    <property type="match status" value="1"/>
</dbReference>
<dbReference type="AlphaFoldDB" id="A0AAW1P2P2"/>
<dbReference type="Gene3D" id="2.60.40.420">
    <property type="entry name" value="Cupredoxins - blue copper proteins"/>
    <property type="match status" value="3"/>
</dbReference>
<evidence type="ECO:0000313" key="5">
    <source>
        <dbReference type="EMBL" id="KAK9804565.1"/>
    </source>
</evidence>
<dbReference type="GO" id="GO:0005507">
    <property type="term" value="F:copper ion binding"/>
    <property type="evidence" value="ECO:0007669"/>
    <property type="project" value="InterPro"/>
</dbReference>
<evidence type="ECO:0000256" key="1">
    <source>
        <dbReference type="ARBA" id="ARBA00010609"/>
    </source>
</evidence>
<dbReference type="Pfam" id="PF00394">
    <property type="entry name" value="Cu-oxidase"/>
    <property type="match status" value="1"/>
</dbReference>
<dbReference type="EMBL" id="JALJOQ010000049">
    <property type="protein sequence ID" value="KAK9804565.1"/>
    <property type="molecule type" value="Genomic_DNA"/>
</dbReference>
<feature type="domain" description="Plastocyanin-like" evidence="4">
    <location>
        <begin position="519"/>
        <end position="613"/>
    </location>
</feature>
<keyword evidence="6" id="KW-1185">Reference proteome</keyword>
<feature type="domain" description="Plastocyanin-like" evidence="3">
    <location>
        <begin position="355"/>
        <end position="447"/>
    </location>
</feature>
<gene>
    <name evidence="5" type="ORF">WJX73_000182</name>
</gene>
<feature type="signal peptide" evidence="2">
    <location>
        <begin position="1"/>
        <end position="19"/>
    </location>
</feature>
<accession>A0AAW1P2P2</accession>
<dbReference type="Proteomes" id="UP001465755">
    <property type="component" value="Unassembled WGS sequence"/>
</dbReference>
<proteinExistence type="inferred from homology"/>
<evidence type="ECO:0008006" key="7">
    <source>
        <dbReference type="Google" id="ProtNLM"/>
    </source>
</evidence>
<evidence type="ECO:0000256" key="2">
    <source>
        <dbReference type="SAM" id="SignalP"/>
    </source>
</evidence>
<evidence type="ECO:0000259" key="3">
    <source>
        <dbReference type="Pfam" id="PF00394"/>
    </source>
</evidence>
<evidence type="ECO:0000313" key="6">
    <source>
        <dbReference type="Proteomes" id="UP001465755"/>
    </source>
</evidence>
<dbReference type="InterPro" id="IPR011706">
    <property type="entry name" value="Cu-oxidase_C"/>
</dbReference>